<dbReference type="Proteomes" id="UP000029273">
    <property type="component" value="Unassembled WGS sequence"/>
</dbReference>
<gene>
    <name evidence="1" type="ORF">Thpro_022422</name>
</gene>
<reference evidence="1 2" key="1">
    <citation type="journal article" date="2014" name="Genome Announc.">
        <title>Draft Genome Sequence of the Iron-Oxidizing, Acidophilic, and Halotolerant 'Thiobacillus prosperus' Type Strain DSM 5130.</title>
        <authorList>
            <person name="Ossandon F.J."/>
            <person name="Cardenas J.P."/>
            <person name="Corbett M."/>
            <person name="Quatrini R."/>
            <person name="Holmes D.S."/>
            <person name="Watkin E."/>
        </authorList>
    </citation>
    <scope>NUCLEOTIDE SEQUENCE [LARGE SCALE GENOMIC DNA]</scope>
    <source>
        <strain evidence="1 2">DSM 5130</strain>
    </source>
</reference>
<comment type="caution">
    <text evidence="1">The sequence shown here is derived from an EMBL/GenBank/DDBJ whole genome shotgun (WGS) entry which is preliminary data.</text>
</comment>
<keyword evidence="2" id="KW-1185">Reference proteome</keyword>
<dbReference type="STRING" id="160660.BJI67_14590"/>
<dbReference type="AlphaFoldDB" id="A0A1A6C0T0"/>
<dbReference type="EMBL" id="JQSG02000006">
    <property type="protein sequence ID" value="OBS08172.1"/>
    <property type="molecule type" value="Genomic_DNA"/>
</dbReference>
<name>A0A1A6C0T0_9GAMM</name>
<accession>A0A1A6C0T0</accession>
<dbReference type="RefSeq" id="WP_038089976.1">
    <property type="nucleotide sequence ID" value="NZ_JQSG02000006.1"/>
</dbReference>
<evidence type="ECO:0000313" key="2">
    <source>
        <dbReference type="Proteomes" id="UP000029273"/>
    </source>
</evidence>
<protein>
    <submittedName>
        <fullName evidence="1">Uncharacterized protein</fullName>
    </submittedName>
</protein>
<sequence length="78" mass="8386">MNVPTPEPRLCTCGARVAVRRETRRTAEGGEIIVYRVACPVCGQTGPAIPLDGRDEAEVIAEAVAAWNALIARTRPLE</sequence>
<organism evidence="1 2">
    <name type="scientific">Acidihalobacter prosperus</name>
    <dbReference type="NCBI Taxonomy" id="160660"/>
    <lineage>
        <taxon>Bacteria</taxon>
        <taxon>Pseudomonadati</taxon>
        <taxon>Pseudomonadota</taxon>
        <taxon>Gammaproteobacteria</taxon>
        <taxon>Chromatiales</taxon>
        <taxon>Ectothiorhodospiraceae</taxon>
        <taxon>Acidihalobacter</taxon>
    </lineage>
</organism>
<proteinExistence type="predicted"/>
<evidence type="ECO:0000313" key="1">
    <source>
        <dbReference type="EMBL" id="OBS08172.1"/>
    </source>
</evidence>